<evidence type="ECO:0000313" key="4">
    <source>
        <dbReference type="Proteomes" id="UP000018890"/>
    </source>
</evidence>
<dbReference type="Proteomes" id="UP000018890">
    <property type="component" value="Unassembled WGS sequence"/>
</dbReference>
<dbReference type="InterPro" id="IPR054817">
    <property type="entry name" value="Glycosyl_F510_1955-like"/>
</dbReference>
<dbReference type="PANTHER" id="PTHR43739:SF5">
    <property type="entry name" value="EXO-ALPHA-SIALIDASE"/>
    <property type="match status" value="1"/>
</dbReference>
<dbReference type="AlphaFoldDB" id="W4Q0T4"/>
<dbReference type="InterPro" id="IPR031778">
    <property type="entry name" value="Sortilin_N"/>
</dbReference>
<sequence length="277" mass="31207">MHVHGLEFDHSGDRFYVATHHGLIDVSEKGWYKVGKDEEQHDLMGFTILQDGKMISSGHPSHKSDLENPLGVIVSEDKGESWTPIALHGEVDFHVLHVNKRNENIMYGIDSYHSELYKSVDGGDQWDQVVTEGLPGSVGEVYALTTRLENPDVLLAGTEFGLFISEDGGLKWDEYQKDFIATAFEYVNESELLLAYFIGEKEGLHVSDDFGQTWVSMNLQLEEDAVTYISVHPFNDDEIIVGTVQQSVYRTTDLGRNWEVLATEGEPNQAYHPNNET</sequence>
<dbReference type="InterPro" id="IPR015943">
    <property type="entry name" value="WD40/YVTN_repeat-like_dom_sf"/>
</dbReference>
<dbReference type="NCBIfam" id="NF045728">
    <property type="entry name" value="glycosyl_F510_1955"/>
    <property type="match status" value="1"/>
</dbReference>
<dbReference type="PANTHER" id="PTHR43739">
    <property type="entry name" value="XYLOGLUCANASE (EUROFUNG)"/>
    <property type="match status" value="1"/>
</dbReference>
<keyword evidence="1" id="KW-0677">Repeat</keyword>
<dbReference type="SUPFAM" id="SSF110296">
    <property type="entry name" value="Oligoxyloglucan reducing end-specific cellobiohydrolase"/>
    <property type="match status" value="1"/>
</dbReference>
<dbReference type="InterPro" id="IPR052025">
    <property type="entry name" value="Xyloglucanase_GH74"/>
</dbReference>
<keyword evidence="4" id="KW-1185">Reference proteome</keyword>
<dbReference type="STRING" id="1236970.JCM9140_941"/>
<protein>
    <recommendedName>
        <fullName evidence="2">Sortilin N-terminal domain-containing protein</fullName>
    </recommendedName>
</protein>
<reference evidence="3" key="1">
    <citation type="journal article" date="2014" name="Genome Announc.">
        <title>Draft Genome Sequences of Three Alkaliphilic Bacillus Strains, Bacillus wakoensis JCM 9140T, Bacillus akibai JCM 9157T, and Bacillus hemicellulosilyticus JCM 9152T.</title>
        <authorList>
            <person name="Yuki M."/>
            <person name="Oshima K."/>
            <person name="Suda W."/>
            <person name="Oshida Y."/>
            <person name="Kitamura K."/>
            <person name="Iida T."/>
            <person name="Hattori M."/>
            <person name="Ohkuma M."/>
        </authorList>
    </citation>
    <scope>NUCLEOTIDE SEQUENCE [LARGE SCALE GENOMIC DNA]</scope>
    <source>
        <strain evidence="3">JCM 9140</strain>
    </source>
</reference>
<name>W4Q0T4_9BACI</name>
<evidence type="ECO:0000313" key="3">
    <source>
        <dbReference type="EMBL" id="GAE24974.1"/>
    </source>
</evidence>
<organism evidence="3 4">
    <name type="scientific">Halalkalibacter wakoensis JCM 9140</name>
    <dbReference type="NCBI Taxonomy" id="1236970"/>
    <lineage>
        <taxon>Bacteria</taxon>
        <taxon>Bacillati</taxon>
        <taxon>Bacillota</taxon>
        <taxon>Bacilli</taxon>
        <taxon>Bacillales</taxon>
        <taxon>Bacillaceae</taxon>
        <taxon>Halalkalibacter</taxon>
    </lineage>
</organism>
<dbReference type="Pfam" id="PF15902">
    <property type="entry name" value="Sortilin-Vps10"/>
    <property type="match status" value="1"/>
</dbReference>
<dbReference type="EMBL" id="BAUT01000005">
    <property type="protein sequence ID" value="GAE24974.1"/>
    <property type="molecule type" value="Genomic_DNA"/>
</dbReference>
<evidence type="ECO:0000259" key="2">
    <source>
        <dbReference type="Pfam" id="PF15902"/>
    </source>
</evidence>
<evidence type="ECO:0000256" key="1">
    <source>
        <dbReference type="ARBA" id="ARBA00022737"/>
    </source>
</evidence>
<feature type="domain" description="Sortilin N-terminal" evidence="2">
    <location>
        <begin position="204"/>
        <end position="270"/>
    </location>
</feature>
<dbReference type="Gene3D" id="2.130.10.10">
    <property type="entry name" value="YVTN repeat-like/Quinoprotein amine dehydrogenase"/>
    <property type="match status" value="2"/>
</dbReference>
<dbReference type="GO" id="GO:0010411">
    <property type="term" value="P:xyloglucan metabolic process"/>
    <property type="evidence" value="ECO:0007669"/>
    <property type="project" value="TreeGrafter"/>
</dbReference>
<dbReference type="CDD" id="cd15482">
    <property type="entry name" value="Sialidase_non-viral"/>
    <property type="match status" value="1"/>
</dbReference>
<accession>W4Q0T4</accession>
<comment type="caution">
    <text evidence="3">The sequence shown here is derived from an EMBL/GenBank/DDBJ whole genome shotgun (WGS) entry which is preliminary data.</text>
</comment>
<gene>
    <name evidence="3" type="ORF">JCM9140_941</name>
</gene>
<proteinExistence type="predicted"/>